<dbReference type="Gene3D" id="3.40.720.10">
    <property type="entry name" value="Alkaline Phosphatase, subunit A"/>
    <property type="match status" value="1"/>
</dbReference>
<proteinExistence type="predicted"/>
<dbReference type="InterPro" id="IPR017850">
    <property type="entry name" value="Alkaline_phosphatase_core_sf"/>
</dbReference>
<keyword evidence="1" id="KW-1133">Transmembrane helix</keyword>
<reference evidence="2" key="2">
    <citation type="submission" date="2020-11" db="EMBL/GenBank/DDBJ databases">
        <authorList>
            <person name="McCartney M.A."/>
            <person name="Auch B."/>
            <person name="Kono T."/>
            <person name="Mallez S."/>
            <person name="Becker A."/>
            <person name="Gohl D.M."/>
            <person name="Silverstein K.A.T."/>
            <person name="Koren S."/>
            <person name="Bechman K.B."/>
            <person name="Herman A."/>
            <person name="Abrahante J.E."/>
            <person name="Garbe J."/>
        </authorList>
    </citation>
    <scope>NUCLEOTIDE SEQUENCE</scope>
    <source>
        <strain evidence="2">Duluth1</strain>
        <tissue evidence="2">Whole animal</tissue>
    </source>
</reference>
<keyword evidence="1" id="KW-0812">Transmembrane</keyword>
<organism evidence="2 3">
    <name type="scientific">Dreissena polymorpha</name>
    <name type="common">Zebra mussel</name>
    <name type="synonym">Mytilus polymorpha</name>
    <dbReference type="NCBI Taxonomy" id="45954"/>
    <lineage>
        <taxon>Eukaryota</taxon>
        <taxon>Metazoa</taxon>
        <taxon>Spiralia</taxon>
        <taxon>Lophotrochozoa</taxon>
        <taxon>Mollusca</taxon>
        <taxon>Bivalvia</taxon>
        <taxon>Autobranchia</taxon>
        <taxon>Heteroconchia</taxon>
        <taxon>Euheterodonta</taxon>
        <taxon>Imparidentia</taxon>
        <taxon>Neoheterodontei</taxon>
        <taxon>Myida</taxon>
        <taxon>Dreissenoidea</taxon>
        <taxon>Dreissenidae</taxon>
        <taxon>Dreissena</taxon>
    </lineage>
</organism>
<dbReference type="SUPFAM" id="SSF53649">
    <property type="entry name" value="Alkaline phosphatase-like"/>
    <property type="match status" value="1"/>
</dbReference>
<feature type="transmembrane region" description="Helical" evidence="1">
    <location>
        <begin position="176"/>
        <end position="198"/>
    </location>
</feature>
<protein>
    <submittedName>
        <fullName evidence="2">Uncharacterized protein</fullName>
    </submittedName>
</protein>
<name>A0A9D4CL39_DREPO</name>
<keyword evidence="1" id="KW-0472">Membrane</keyword>
<reference evidence="2" key="1">
    <citation type="journal article" date="2019" name="bioRxiv">
        <title>The Genome of the Zebra Mussel, Dreissena polymorpha: A Resource for Invasive Species Research.</title>
        <authorList>
            <person name="McCartney M.A."/>
            <person name="Auch B."/>
            <person name="Kono T."/>
            <person name="Mallez S."/>
            <person name="Zhang Y."/>
            <person name="Obille A."/>
            <person name="Becker A."/>
            <person name="Abrahante J.E."/>
            <person name="Garbe J."/>
            <person name="Badalamenti J.P."/>
            <person name="Herman A."/>
            <person name="Mangelson H."/>
            <person name="Liachko I."/>
            <person name="Sullivan S."/>
            <person name="Sone E.D."/>
            <person name="Koren S."/>
            <person name="Silverstein K.A.T."/>
            <person name="Beckman K.B."/>
            <person name="Gohl D.M."/>
        </authorList>
    </citation>
    <scope>NUCLEOTIDE SEQUENCE</scope>
    <source>
        <strain evidence="2">Duluth1</strain>
        <tissue evidence="2">Whole animal</tissue>
    </source>
</reference>
<sequence length="245" mass="27193">MASIPKGDTYKIDLTKYLSPGTYFVTSSSPTAGIFPTSPELEDEIFQNLSSIKHAKVYRKANIPAEFHFKNNRRAPPIIIIPEEHYWCSNNSTYIGKRKTSGNHGYSNDMADMHPFFAAMGPSFKKGSKVTTFNIVDVYPMLCTILGLKPALNNGSMDVVTELLVDRLKENTGSTFGTYIFILIVGGLVSGVFAVAACQVQHQLRRRRYQSHPIHKLPMSMMSVPDSGKEDAAIGLLSDMSDEEF</sequence>
<evidence type="ECO:0000313" key="2">
    <source>
        <dbReference type="EMBL" id="KAH3726691.1"/>
    </source>
</evidence>
<dbReference type="InterPro" id="IPR002591">
    <property type="entry name" value="Phosphodiest/P_Trfase"/>
</dbReference>
<comment type="caution">
    <text evidence="2">The sequence shown here is derived from an EMBL/GenBank/DDBJ whole genome shotgun (WGS) entry which is preliminary data.</text>
</comment>
<evidence type="ECO:0000313" key="3">
    <source>
        <dbReference type="Proteomes" id="UP000828390"/>
    </source>
</evidence>
<keyword evidence="3" id="KW-1185">Reference proteome</keyword>
<dbReference type="PANTHER" id="PTHR10151">
    <property type="entry name" value="ECTONUCLEOTIDE PYROPHOSPHATASE/PHOSPHODIESTERASE"/>
    <property type="match status" value="1"/>
</dbReference>
<dbReference type="EMBL" id="JAIWYP010000012">
    <property type="protein sequence ID" value="KAH3726691.1"/>
    <property type="molecule type" value="Genomic_DNA"/>
</dbReference>
<dbReference type="GO" id="GO:0016787">
    <property type="term" value="F:hydrolase activity"/>
    <property type="evidence" value="ECO:0007669"/>
    <property type="project" value="UniProtKB-ARBA"/>
</dbReference>
<evidence type="ECO:0000256" key="1">
    <source>
        <dbReference type="SAM" id="Phobius"/>
    </source>
</evidence>
<dbReference type="AlphaFoldDB" id="A0A9D4CL39"/>
<dbReference type="Proteomes" id="UP000828390">
    <property type="component" value="Unassembled WGS sequence"/>
</dbReference>
<dbReference type="Pfam" id="PF01663">
    <property type="entry name" value="Phosphodiest"/>
    <property type="match status" value="1"/>
</dbReference>
<dbReference type="PANTHER" id="PTHR10151:SF120">
    <property type="entry name" value="BIS(5'-ADENOSYL)-TRIPHOSPHATASE"/>
    <property type="match status" value="1"/>
</dbReference>
<accession>A0A9D4CL39</accession>
<gene>
    <name evidence="2" type="ORF">DPMN_052560</name>
</gene>